<name>A0ABY8BJM4_9BURK</name>
<organism evidence="2 3">
    <name type="scientific">Pseudoduganella chitinolytica</name>
    <dbReference type="NCBI Taxonomy" id="34070"/>
    <lineage>
        <taxon>Bacteria</taxon>
        <taxon>Pseudomonadati</taxon>
        <taxon>Pseudomonadota</taxon>
        <taxon>Betaproteobacteria</taxon>
        <taxon>Burkholderiales</taxon>
        <taxon>Oxalobacteraceae</taxon>
        <taxon>Telluria group</taxon>
        <taxon>Pseudoduganella</taxon>
    </lineage>
</organism>
<keyword evidence="3" id="KW-1185">Reference proteome</keyword>
<feature type="compositionally biased region" description="Polar residues" evidence="1">
    <location>
        <begin position="125"/>
        <end position="139"/>
    </location>
</feature>
<accession>A0ABY8BJM4</accession>
<evidence type="ECO:0000256" key="1">
    <source>
        <dbReference type="SAM" id="MobiDB-lite"/>
    </source>
</evidence>
<feature type="region of interest" description="Disordered" evidence="1">
    <location>
        <begin position="100"/>
        <end position="173"/>
    </location>
</feature>
<reference evidence="2 3" key="1">
    <citation type="submission" date="2023-02" db="EMBL/GenBank/DDBJ databases">
        <title>Gemone sequence of Telluria chitinolytica ACM 3522T.</title>
        <authorList>
            <person name="Frediansyah A."/>
            <person name="Miess H."/>
            <person name="Gross H."/>
        </authorList>
    </citation>
    <scope>NUCLEOTIDE SEQUENCE [LARGE SCALE GENOMIC DNA]</scope>
    <source>
        <strain evidence="2 3">ACM 3522</strain>
    </source>
</reference>
<dbReference type="EMBL" id="CP119083">
    <property type="protein sequence ID" value="WEF34882.1"/>
    <property type="molecule type" value="Genomic_DNA"/>
</dbReference>
<feature type="region of interest" description="Disordered" evidence="1">
    <location>
        <begin position="240"/>
        <end position="268"/>
    </location>
</feature>
<evidence type="ECO:0000313" key="3">
    <source>
        <dbReference type="Proteomes" id="UP001216510"/>
    </source>
</evidence>
<sequence length="268" mass="30296">MNYYSHHIGDYTTDTAHLSLLEDGAYRRLMDRYYTTEAPLPADEAVLFRVVRARMPDEQEAVRVVLAEFFDLTDAGWTHKRCDAEIEAFKAKSGKAADAANKRWGKTGNAPAMPSETAPAMPTQCERNANAMPTNNQEPIPNKTLVPAGTEGGPDGQSSKEPKRSKPSPTDEDYKAARWVFEAQQKANPSAREPSWFTWANDIRLLREVDGRTHKQICELFRWAKADKFWSPNIQSPGKLREKWDQLSERKAQADPVETAREAMKDVI</sequence>
<gene>
    <name evidence="2" type="ORF">PX653_09020</name>
</gene>
<evidence type="ECO:0000313" key="2">
    <source>
        <dbReference type="EMBL" id="WEF34882.1"/>
    </source>
</evidence>
<dbReference type="InterPro" id="IPR010781">
    <property type="entry name" value="DUF1376"/>
</dbReference>
<protein>
    <submittedName>
        <fullName evidence="2">YdaU family protein</fullName>
    </submittedName>
</protein>
<dbReference type="RefSeq" id="WP_277417553.1">
    <property type="nucleotide sequence ID" value="NZ_CP119083.1"/>
</dbReference>
<dbReference type="Proteomes" id="UP001216510">
    <property type="component" value="Chromosome"/>
</dbReference>
<dbReference type="Pfam" id="PF07120">
    <property type="entry name" value="DUF1376"/>
    <property type="match status" value="1"/>
</dbReference>
<proteinExistence type="predicted"/>